<dbReference type="Pfam" id="PF05124">
    <property type="entry name" value="S_layer_C"/>
    <property type="match status" value="1"/>
</dbReference>
<organism evidence="2">
    <name type="scientific">marine sediment metagenome</name>
    <dbReference type="NCBI Taxonomy" id="412755"/>
    <lineage>
        <taxon>unclassified sequences</taxon>
        <taxon>metagenomes</taxon>
        <taxon>ecological metagenomes</taxon>
    </lineage>
</organism>
<gene>
    <name evidence="2" type="ORF">S01H4_45995</name>
</gene>
<comment type="caution">
    <text evidence="2">The sequence shown here is derived from an EMBL/GenBank/DDBJ whole genome shotgun (WGS) entry which is preliminary data.</text>
</comment>
<feature type="domain" description="S-layer protein outer" evidence="1">
    <location>
        <begin position="83"/>
        <end position="166"/>
    </location>
</feature>
<evidence type="ECO:0000259" key="1">
    <source>
        <dbReference type="Pfam" id="PF05124"/>
    </source>
</evidence>
<reference evidence="2" key="1">
    <citation type="journal article" date="2014" name="Front. Microbiol.">
        <title>High frequency of phylogenetically diverse reductive dehalogenase-homologous genes in deep subseafloor sedimentary metagenomes.</title>
        <authorList>
            <person name="Kawai M."/>
            <person name="Futagami T."/>
            <person name="Toyoda A."/>
            <person name="Takaki Y."/>
            <person name="Nishi S."/>
            <person name="Hori S."/>
            <person name="Arai W."/>
            <person name="Tsubouchi T."/>
            <person name="Morono Y."/>
            <person name="Uchiyama I."/>
            <person name="Ito T."/>
            <person name="Fujiyama A."/>
            <person name="Inagaki F."/>
            <person name="Takami H."/>
        </authorList>
    </citation>
    <scope>NUCLEOTIDE SEQUENCE</scope>
    <source>
        <strain evidence="2">Expedition CK06-06</strain>
    </source>
</reference>
<protein>
    <recommendedName>
        <fullName evidence="1">S-layer protein outer domain-containing protein</fullName>
    </recommendedName>
</protein>
<dbReference type="AlphaFoldDB" id="X1E3U4"/>
<dbReference type="InterPro" id="IPR022651">
    <property type="entry name" value="S_layer_C"/>
</dbReference>
<sequence>MSGRFNWLKMRMSLNIVFFLFSQVASSGQIQNVPVVPNDSIITGNKSQQGQASMMNSLGLKDYPKLFEENVIIVVRENATEVENECAIMIKENLKELTGNEPIIKNDIELSESDKKACNLILVGTPTTNRVLQEIYGKEYPGEKKAILEILENPWNCNKALLIVAASGECGVKTMSKTLT</sequence>
<name>X1E3U4_9ZZZZ</name>
<accession>X1E3U4</accession>
<dbReference type="EMBL" id="BART01025651">
    <property type="protein sequence ID" value="GAH03333.1"/>
    <property type="molecule type" value="Genomic_DNA"/>
</dbReference>
<feature type="non-terminal residue" evidence="2">
    <location>
        <position position="180"/>
    </location>
</feature>
<evidence type="ECO:0000313" key="2">
    <source>
        <dbReference type="EMBL" id="GAH03333.1"/>
    </source>
</evidence>
<proteinExistence type="predicted"/>